<accession>A0A7S1ERR6</accession>
<feature type="domain" description="HTH myb-type" evidence="3">
    <location>
        <begin position="92"/>
        <end position="149"/>
    </location>
</feature>
<dbReference type="GO" id="GO:0000981">
    <property type="term" value="F:DNA-binding transcription factor activity, RNA polymerase II-specific"/>
    <property type="evidence" value="ECO:0007669"/>
    <property type="project" value="TreeGrafter"/>
</dbReference>
<dbReference type="InterPro" id="IPR017930">
    <property type="entry name" value="Myb_dom"/>
</dbReference>
<dbReference type="Gene3D" id="1.10.10.60">
    <property type="entry name" value="Homeodomain-like"/>
    <property type="match status" value="2"/>
</dbReference>
<feature type="region of interest" description="Disordered" evidence="1">
    <location>
        <begin position="55"/>
        <end position="105"/>
    </location>
</feature>
<dbReference type="Pfam" id="PF00249">
    <property type="entry name" value="Myb_DNA-binding"/>
    <property type="match status" value="2"/>
</dbReference>
<dbReference type="EMBL" id="HBFP01005634">
    <property type="protein sequence ID" value="CAD8819614.1"/>
    <property type="molecule type" value="Transcribed_RNA"/>
</dbReference>
<reference evidence="4" key="1">
    <citation type="submission" date="2021-01" db="EMBL/GenBank/DDBJ databases">
        <authorList>
            <person name="Corre E."/>
            <person name="Pelletier E."/>
            <person name="Niang G."/>
            <person name="Scheremetjew M."/>
            <person name="Finn R."/>
            <person name="Kale V."/>
            <person name="Holt S."/>
            <person name="Cochrane G."/>
            <person name="Meng A."/>
            <person name="Brown T."/>
            <person name="Cohen L."/>
        </authorList>
    </citation>
    <scope>NUCLEOTIDE SEQUENCE</scope>
    <source>
        <strain evidence="4">CCMP3278</strain>
    </source>
</reference>
<dbReference type="PROSITE" id="PS50090">
    <property type="entry name" value="MYB_LIKE"/>
    <property type="match status" value="2"/>
</dbReference>
<name>A0A7S1ERR6_9RHOD</name>
<proteinExistence type="predicted"/>
<feature type="domain" description="Myb-like" evidence="2">
    <location>
        <begin position="146"/>
        <end position="199"/>
    </location>
</feature>
<evidence type="ECO:0000313" key="4">
    <source>
        <dbReference type="EMBL" id="CAD8819614.1"/>
    </source>
</evidence>
<dbReference type="SUPFAM" id="SSF46689">
    <property type="entry name" value="Homeodomain-like"/>
    <property type="match status" value="1"/>
</dbReference>
<feature type="domain" description="Myb-like" evidence="2">
    <location>
        <begin position="92"/>
        <end position="145"/>
    </location>
</feature>
<protein>
    <recommendedName>
        <fullName evidence="5">Myb-like domain-containing protein</fullName>
    </recommendedName>
</protein>
<evidence type="ECO:0000259" key="3">
    <source>
        <dbReference type="PROSITE" id="PS51294"/>
    </source>
</evidence>
<dbReference type="PROSITE" id="PS51294">
    <property type="entry name" value="HTH_MYB"/>
    <property type="match status" value="2"/>
</dbReference>
<dbReference type="AlphaFoldDB" id="A0A7S1ERR6"/>
<evidence type="ECO:0000259" key="2">
    <source>
        <dbReference type="PROSITE" id="PS50090"/>
    </source>
</evidence>
<sequence>MISFYNAIQTLIEPMQNRDNQEREKRNPRSIQVQRSLSSNLSRVSVPNLLNQPLSTEIYNHNPSSSSKKRQSSSNDQRATRAASSGYNLPSRPRNPTRKWTEEEDHKVRKWVSSHGACKWSLLSSKEFDGSRSGPQLRARYVDILWPGRNLGPWTAEADAALLALHQELGNQWHIIAQRLHSLRSATGNDVKNRYRLLIRSYEKVQKQQSHEDANVQ</sequence>
<dbReference type="PANTHER" id="PTHR45614:SF69">
    <property type="entry name" value="CHROMOSOME UNDETERMINED SCAFFOLD_38, WHOLE GENOME SHOTGUN SEQUENCE"/>
    <property type="match status" value="1"/>
</dbReference>
<dbReference type="SMART" id="SM00717">
    <property type="entry name" value="SANT"/>
    <property type="match status" value="2"/>
</dbReference>
<dbReference type="InterPro" id="IPR009057">
    <property type="entry name" value="Homeodomain-like_sf"/>
</dbReference>
<dbReference type="CDD" id="cd00167">
    <property type="entry name" value="SANT"/>
    <property type="match status" value="1"/>
</dbReference>
<feature type="region of interest" description="Disordered" evidence="1">
    <location>
        <begin position="13"/>
        <end position="38"/>
    </location>
</feature>
<dbReference type="GO" id="GO:0005634">
    <property type="term" value="C:nucleus"/>
    <property type="evidence" value="ECO:0007669"/>
    <property type="project" value="TreeGrafter"/>
</dbReference>
<evidence type="ECO:0000256" key="1">
    <source>
        <dbReference type="SAM" id="MobiDB-lite"/>
    </source>
</evidence>
<dbReference type="InterPro" id="IPR001005">
    <property type="entry name" value="SANT/Myb"/>
</dbReference>
<organism evidence="4">
    <name type="scientific">Timspurckia oligopyrenoides</name>
    <dbReference type="NCBI Taxonomy" id="708627"/>
    <lineage>
        <taxon>Eukaryota</taxon>
        <taxon>Rhodophyta</taxon>
        <taxon>Bangiophyceae</taxon>
        <taxon>Porphyridiales</taxon>
        <taxon>Porphyridiaceae</taxon>
        <taxon>Timspurckia</taxon>
    </lineage>
</organism>
<feature type="domain" description="HTH myb-type" evidence="3">
    <location>
        <begin position="152"/>
        <end position="203"/>
    </location>
</feature>
<evidence type="ECO:0008006" key="5">
    <source>
        <dbReference type="Google" id="ProtNLM"/>
    </source>
</evidence>
<gene>
    <name evidence="4" type="ORF">TOLI1172_LOCUS4003</name>
</gene>
<dbReference type="InterPro" id="IPR050560">
    <property type="entry name" value="MYB_TF"/>
</dbReference>
<dbReference type="GO" id="GO:0000978">
    <property type="term" value="F:RNA polymerase II cis-regulatory region sequence-specific DNA binding"/>
    <property type="evidence" value="ECO:0007669"/>
    <property type="project" value="TreeGrafter"/>
</dbReference>
<dbReference type="PANTHER" id="PTHR45614">
    <property type="entry name" value="MYB PROTEIN-RELATED"/>
    <property type="match status" value="1"/>
</dbReference>